<feature type="signal peptide" evidence="2">
    <location>
        <begin position="1"/>
        <end position="20"/>
    </location>
</feature>
<protein>
    <submittedName>
        <fullName evidence="3">SCO family protein</fullName>
    </submittedName>
</protein>
<dbReference type="Pfam" id="PF02630">
    <property type="entry name" value="SCO1-SenC"/>
    <property type="match status" value="1"/>
</dbReference>
<dbReference type="PANTHER" id="PTHR12151">
    <property type="entry name" value="ELECTRON TRANSPORT PROTIN SCO1/SENC FAMILY MEMBER"/>
    <property type="match status" value="1"/>
</dbReference>
<dbReference type="RefSeq" id="WP_377305117.1">
    <property type="nucleotide sequence ID" value="NZ_JBHSMK010000005.1"/>
</dbReference>
<evidence type="ECO:0000313" key="4">
    <source>
        <dbReference type="Proteomes" id="UP001596013"/>
    </source>
</evidence>
<dbReference type="Proteomes" id="UP001596013">
    <property type="component" value="Unassembled WGS sequence"/>
</dbReference>
<comment type="caution">
    <text evidence="3">The sequence shown here is derived from an EMBL/GenBank/DDBJ whole genome shotgun (WGS) entry which is preliminary data.</text>
</comment>
<evidence type="ECO:0000256" key="1">
    <source>
        <dbReference type="ARBA" id="ARBA00010996"/>
    </source>
</evidence>
<dbReference type="EMBL" id="JBHSMK010000005">
    <property type="protein sequence ID" value="MFC5437074.1"/>
    <property type="molecule type" value="Genomic_DNA"/>
</dbReference>
<evidence type="ECO:0000313" key="3">
    <source>
        <dbReference type="EMBL" id="MFC5437074.1"/>
    </source>
</evidence>
<feature type="chain" id="PRO_5045378022" evidence="2">
    <location>
        <begin position="21"/>
        <end position="189"/>
    </location>
</feature>
<proteinExistence type="inferred from homology"/>
<dbReference type="SUPFAM" id="SSF52833">
    <property type="entry name" value="Thioredoxin-like"/>
    <property type="match status" value="1"/>
</dbReference>
<dbReference type="PANTHER" id="PTHR12151:SF25">
    <property type="entry name" value="LINALOOL DEHYDRATASE_ISOMERASE DOMAIN-CONTAINING PROTEIN"/>
    <property type="match status" value="1"/>
</dbReference>
<dbReference type="CDD" id="cd02968">
    <property type="entry name" value="SCO"/>
    <property type="match status" value="1"/>
</dbReference>
<reference evidence="4" key="1">
    <citation type="journal article" date="2019" name="Int. J. Syst. Evol. Microbiol.">
        <title>The Global Catalogue of Microorganisms (GCM) 10K type strain sequencing project: providing services to taxonomists for standard genome sequencing and annotation.</title>
        <authorList>
            <consortium name="The Broad Institute Genomics Platform"/>
            <consortium name="The Broad Institute Genome Sequencing Center for Infectious Disease"/>
            <person name="Wu L."/>
            <person name="Ma J."/>
        </authorList>
    </citation>
    <scope>NUCLEOTIDE SEQUENCE [LARGE SCALE GENOMIC DNA]</scope>
    <source>
        <strain evidence="4">JCM 17130</strain>
    </source>
</reference>
<keyword evidence="2" id="KW-0732">Signal</keyword>
<dbReference type="InterPro" id="IPR003782">
    <property type="entry name" value="SCO1/SenC"/>
</dbReference>
<accession>A0ABW0JM21</accession>
<gene>
    <name evidence="3" type="ORF">ACFPME_10930</name>
</gene>
<dbReference type="InterPro" id="IPR036249">
    <property type="entry name" value="Thioredoxin-like_sf"/>
</dbReference>
<name>A0ABW0JM21_9GAMM</name>
<keyword evidence="4" id="KW-1185">Reference proteome</keyword>
<organism evidence="3 4">
    <name type="scientific">Rhodanobacter umsongensis</name>
    <dbReference type="NCBI Taxonomy" id="633153"/>
    <lineage>
        <taxon>Bacteria</taxon>
        <taxon>Pseudomonadati</taxon>
        <taxon>Pseudomonadota</taxon>
        <taxon>Gammaproteobacteria</taxon>
        <taxon>Lysobacterales</taxon>
        <taxon>Rhodanobacteraceae</taxon>
        <taxon>Rhodanobacter</taxon>
    </lineage>
</organism>
<dbReference type="Gene3D" id="3.40.30.10">
    <property type="entry name" value="Glutaredoxin"/>
    <property type="match status" value="1"/>
</dbReference>
<comment type="similarity">
    <text evidence="1">Belongs to the SCO1/2 family.</text>
</comment>
<sequence>MKRLLSFLAMLLLLGGSAHAAQPLPGDSVYQLPVRLTDQDGRQQMLSARRGRPQLVTMFYTSCKMVCPLIIDSLRLTRNALDPSIRSQIDLLAVSFDPARDDVATLRSYADKRKLDPRFWTLARAEPAQVRQLSGVLGLQYRQLPDGEFNHSSELILLDAEGRIAARTNVIGRLDPAFVKAITETVSRH</sequence>
<evidence type="ECO:0000256" key="2">
    <source>
        <dbReference type="SAM" id="SignalP"/>
    </source>
</evidence>